<dbReference type="Proteomes" id="UP001358417">
    <property type="component" value="Unassembled WGS sequence"/>
</dbReference>
<feature type="transmembrane region" description="Helical" evidence="1">
    <location>
        <begin position="453"/>
        <end position="471"/>
    </location>
</feature>
<reference evidence="3 4" key="1">
    <citation type="submission" date="2023-08" db="EMBL/GenBank/DDBJ databases">
        <title>Black Yeasts Isolated from many extreme environments.</title>
        <authorList>
            <person name="Coleine C."/>
            <person name="Stajich J.E."/>
            <person name="Selbmann L."/>
        </authorList>
    </citation>
    <scope>NUCLEOTIDE SEQUENCE [LARGE SCALE GENOMIC DNA]</scope>
    <source>
        <strain evidence="3 4">CCFEE 5792</strain>
    </source>
</reference>
<dbReference type="PANTHER" id="PTHR23028">
    <property type="entry name" value="ACETYLTRANSFERASE"/>
    <property type="match status" value="1"/>
</dbReference>
<feature type="transmembrane region" description="Helical" evidence="1">
    <location>
        <begin position="126"/>
        <end position="148"/>
    </location>
</feature>
<name>A0AAV9NM37_9EURO</name>
<dbReference type="AlphaFoldDB" id="A0AAV9NM37"/>
<keyword evidence="1" id="KW-0472">Membrane</keyword>
<protein>
    <recommendedName>
        <fullName evidence="2">Acyltransferase 3 domain-containing protein</fullName>
    </recommendedName>
</protein>
<feature type="domain" description="Acyltransferase 3" evidence="2">
    <location>
        <begin position="95"/>
        <end position="469"/>
    </location>
</feature>
<evidence type="ECO:0000259" key="2">
    <source>
        <dbReference type="Pfam" id="PF01757"/>
    </source>
</evidence>
<evidence type="ECO:0000313" key="4">
    <source>
        <dbReference type="Proteomes" id="UP001358417"/>
    </source>
</evidence>
<feature type="transmembrane region" description="Helical" evidence="1">
    <location>
        <begin position="247"/>
        <end position="267"/>
    </location>
</feature>
<feature type="transmembrane region" description="Helical" evidence="1">
    <location>
        <begin position="179"/>
        <end position="198"/>
    </location>
</feature>
<feature type="transmembrane region" description="Helical" evidence="1">
    <location>
        <begin position="387"/>
        <end position="405"/>
    </location>
</feature>
<dbReference type="GeneID" id="89976186"/>
<gene>
    <name evidence="3" type="ORF">LTR84_008021</name>
</gene>
<keyword evidence="4" id="KW-1185">Reference proteome</keyword>
<dbReference type="GO" id="GO:0016747">
    <property type="term" value="F:acyltransferase activity, transferring groups other than amino-acyl groups"/>
    <property type="evidence" value="ECO:0007669"/>
    <property type="project" value="InterPro"/>
</dbReference>
<feature type="transmembrane region" description="Helical" evidence="1">
    <location>
        <begin position="279"/>
        <end position="303"/>
    </location>
</feature>
<dbReference type="RefSeq" id="XP_064710574.1">
    <property type="nucleotide sequence ID" value="XM_064851571.1"/>
</dbReference>
<keyword evidence="1" id="KW-1133">Transmembrane helix</keyword>
<keyword evidence="1" id="KW-0812">Transmembrane</keyword>
<proteinExistence type="predicted"/>
<sequence length="500" mass="57044">MALIFFLVKGARTALGFIRRPLFRVLEFFDLEQSIPLPRVSADPDLNHTELVIEEPVQPSAAHLGDPAAYIKVALPRFMRPKALRYHPDRVQSTAYLDALRGYAACAVVMFHMHGYPEGGIMYQPILRLYSAGPAMVNLFFVISGYVLSLRMLKLMRAQQSGQLLDCLASSMFRRYLRLYVPTALATFLTMIMIHLGWCKKALLLPTWSQQFWDWLMDVGYSSNPFEAVAGWYTLDGYRTKFLDQMWTIPVEFRGSIILFAFCTATCKLSTRARIWTSLAIITFSYYWEVIYVAAFISGMLIADVSLSWNPSRQLQTRLPQQHGGGLSWGHRHHGLAIAQQCGPICVFITGLVLLSQPPDLGIEGPFPFQYLIYGIPPHYSDGAEHFWLSIGAIMTIAGIEYSPILQRPLTSGISLYVGELSFGIYAVHNTLLWVLYYELMAPWKKLHYPDSQWIYIPITVVMALVIFWAADYFARVDKKIVAFGKWLQHESFVEWERNS</sequence>
<accession>A0AAV9NM37</accession>
<feature type="transmembrane region" description="Helical" evidence="1">
    <location>
        <begin position="417"/>
        <end position="438"/>
    </location>
</feature>
<dbReference type="EMBL" id="JAVRRD010000003">
    <property type="protein sequence ID" value="KAK5061477.1"/>
    <property type="molecule type" value="Genomic_DNA"/>
</dbReference>
<dbReference type="InterPro" id="IPR002656">
    <property type="entry name" value="Acyl_transf_3_dom"/>
</dbReference>
<dbReference type="InterPro" id="IPR050879">
    <property type="entry name" value="Acyltransferase_3"/>
</dbReference>
<comment type="caution">
    <text evidence="3">The sequence shown here is derived from an EMBL/GenBank/DDBJ whole genome shotgun (WGS) entry which is preliminary data.</text>
</comment>
<evidence type="ECO:0000313" key="3">
    <source>
        <dbReference type="EMBL" id="KAK5061477.1"/>
    </source>
</evidence>
<organism evidence="3 4">
    <name type="scientific">Exophiala bonariae</name>
    <dbReference type="NCBI Taxonomy" id="1690606"/>
    <lineage>
        <taxon>Eukaryota</taxon>
        <taxon>Fungi</taxon>
        <taxon>Dikarya</taxon>
        <taxon>Ascomycota</taxon>
        <taxon>Pezizomycotina</taxon>
        <taxon>Eurotiomycetes</taxon>
        <taxon>Chaetothyriomycetidae</taxon>
        <taxon>Chaetothyriales</taxon>
        <taxon>Herpotrichiellaceae</taxon>
        <taxon>Exophiala</taxon>
    </lineage>
</organism>
<dbReference type="Pfam" id="PF01757">
    <property type="entry name" value="Acyl_transf_3"/>
    <property type="match status" value="1"/>
</dbReference>
<dbReference type="PANTHER" id="PTHR23028:SF134">
    <property type="entry name" value="PUTATIVE (AFU_ORTHOLOGUE AFUA_4G08520)-RELATED"/>
    <property type="match status" value="1"/>
</dbReference>
<evidence type="ECO:0000256" key="1">
    <source>
        <dbReference type="SAM" id="Phobius"/>
    </source>
</evidence>